<evidence type="ECO:0000313" key="2">
    <source>
        <dbReference type="EMBL" id="ODM87013.1"/>
    </source>
</evidence>
<name>A0A1D2M219_ORCCI</name>
<dbReference type="EMBL" id="LJIJ01006451">
    <property type="protein sequence ID" value="ODM87013.1"/>
    <property type="molecule type" value="Genomic_DNA"/>
</dbReference>
<dbReference type="OrthoDB" id="6784356at2759"/>
<proteinExistence type="predicted"/>
<dbReference type="Proteomes" id="UP000094527">
    <property type="component" value="Unassembled WGS sequence"/>
</dbReference>
<feature type="compositionally biased region" description="Basic residues" evidence="1">
    <location>
        <begin position="91"/>
        <end position="100"/>
    </location>
</feature>
<evidence type="ECO:0000313" key="3">
    <source>
        <dbReference type="Proteomes" id="UP000094527"/>
    </source>
</evidence>
<gene>
    <name evidence="2" type="ORF">Ocin01_19669</name>
</gene>
<keyword evidence="3" id="KW-1185">Reference proteome</keyword>
<reference evidence="2 3" key="1">
    <citation type="journal article" date="2016" name="Genome Biol. Evol.">
        <title>Gene Family Evolution Reflects Adaptation to Soil Environmental Stressors in the Genome of the Collembolan Orchesella cincta.</title>
        <authorList>
            <person name="Faddeeva-Vakhrusheva A."/>
            <person name="Derks M.F."/>
            <person name="Anvar S.Y."/>
            <person name="Agamennone V."/>
            <person name="Suring W."/>
            <person name="Smit S."/>
            <person name="van Straalen N.M."/>
            <person name="Roelofs D."/>
        </authorList>
    </citation>
    <scope>NUCLEOTIDE SEQUENCE [LARGE SCALE GENOMIC DNA]</scope>
    <source>
        <tissue evidence="2">Mixed pool</tissue>
    </source>
</reference>
<evidence type="ECO:0000256" key="1">
    <source>
        <dbReference type="SAM" id="MobiDB-lite"/>
    </source>
</evidence>
<organism evidence="2 3">
    <name type="scientific">Orchesella cincta</name>
    <name type="common">Springtail</name>
    <name type="synonym">Podura cincta</name>
    <dbReference type="NCBI Taxonomy" id="48709"/>
    <lineage>
        <taxon>Eukaryota</taxon>
        <taxon>Metazoa</taxon>
        <taxon>Ecdysozoa</taxon>
        <taxon>Arthropoda</taxon>
        <taxon>Hexapoda</taxon>
        <taxon>Collembola</taxon>
        <taxon>Entomobryomorpha</taxon>
        <taxon>Entomobryoidea</taxon>
        <taxon>Orchesellidae</taxon>
        <taxon>Orchesellinae</taxon>
        <taxon>Orchesella</taxon>
    </lineage>
</organism>
<dbReference type="AlphaFoldDB" id="A0A1D2M219"/>
<comment type="caution">
    <text evidence="2">The sequence shown here is derived from an EMBL/GenBank/DDBJ whole genome shotgun (WGS) entry which is preliminary data.</text>
</comment>
<accession>A0A1D2M219</accession>
<protein>
    <submittedName>
        <fullName evidence="2">Uncharacterized protein</fullName>
    </submittedName>
</protein>
<sequence length="226" mass="25281">MFSVVVFEGPKESVGTIPTKWLNQTKSECKWPVKDIPNSIKNNKDPEKSWNSYPVRVISKKPINDYRKALELEKRAEATSSLETTDTEQKKRNKKQKQPKKPSLVLVQDISSDEPKSDDSEVSLTTSMISLVAPSEDEVEDHVGAAVLLNNLASATEDTAAQSEPQNTQPTIPLSTAQDSSLTYTVLLNRQIAFEKQVLTTLSEIKADIRELLHRSSTVRQLKHHS</sequence>
<feature type="region of interest" description="Disordered" evidence="1">
    <location>
        <begin position="76"/>
        <end position="123"/>
    </location>
</feature>